<gene>
    <name evidence="5" type="ORF">HER15_15050</name>
</gene>
<dbReference type="InterPro" id="IPR020449">
    <property type="entry name" value="Tscrpt_reg_AraC-type_HTH"/>
</dbReference>
<reference evidence="5" key="1">
    <citation type="submission" date="2020-04" db="EMBL/GenBank/DDBJ databases">
        <title>Tenacibaculum mesophilum bac2.</title>
        <authorList>
            <person name="Li M."/>
        </authorList>
    </citation>
    <scope>NUCLEOTIDE SEQUENCE</scope>
    <source>
        <strain evidence="5">Bac2</strain>
    </source>
</reference>
<evidence type="ECO:0000259" key="4">
    <source>
        <dbReference type="PROSITE" id="PS01124"/>
    </source>
</evidence>
<dbReference type="PANTHER" id="PTHR47893:SF1">
    <property type="entry name" value="REGULATORY PROTEIN PCHR"/>
    <property type="match status" value="1"/>
</dbReference>
<dbReference type="InterPro" id="IPR018060">
    <property type="entry name" value="HTH_AraC"/>
</dbReference>
<dbReference type="EMBL" id="CP050861">
    <property type="protein sequence ID" value="UTD16720.1"/>
    <property type="molecule type" value="Genomic_DNA"/>
</dbReference>
<evidence type="ECO:0000256" key="3">
    <source>
        <dbReference type="ARBA" id="ARBA00023163"/>
    </source>
</evidence>
<dbReference type="AlphaFoldDB" id="A0AAE9MS68"/>
<keyword evidence="2" id="KW-0238">DNA-binding</keyword>
<dbReference type="PROSITE" id="PS01124">
    <property type="entry name" value="HTH_ARAC_FAMILY_2"/>
    <property type="match status" value="1"/>
</dbReference>
<dbReference type="SUPFAM" id="SSF46689">
    <property type="entry name" value="Homeodomain-like"/>
    <property type="match status" value="1"/>
</dbReference>
<protein>
    <submittedName>
        <fullName evidence="5">Helix-turn-helix transcriptional regulator</fullName>
    </submittedName>
</protein>
<dbReference type="PANTHER" id="PTHR47893">
    <property type="entry name" value="REGULATORY PROTEIN PCHR"/>
    <property type="match status" value="1"/>
</dbReference>
<dbReference type="Gene3D" id="1.10.10.60">
    <property type="entry name" value="Homeodomain-like"/>
    <property type="match status" value="1"/>
</dbReference>
<dbReference type="Proteomes" id="UP001056837">
    <property type="component" value="Chromosome"/>
</dbReference>
<dbReference type="PRINTS" id="PR00032">
    <property type="entry name" value="HTHARAC"/>
</dbReference>
<evidence type="ECO:0000313" key="5">
    <source>
        <dbReference type="EMBL" id="UTD16720.1"/>
    </source>
</evidence>
<name>A0AAE9MS68_9FLAO</name>
<dbReference type="RefSeq" id="WP_047789236.1">
    <property type="nucleotide sequence ID" value="NZ_CANLMG010000010.1"/>
</dbReference>
<sequence>MKTLHINSSSIVKTFGQLKEQLSASYKKCFKEHCLTFDNEIGYGEVRGVLLKNNISYLEFNVTFNEDIALNINTNISKAVNIAYCSKGKIAHQFTKKNKKTTLEPFQIGFMSNITSSKNTIYFKKETNVIVTLITAYELTASVKKNTVHQELFETFVKNKKENNVFISSHNLKIAEKIEQVTKIKEDGVMRSLLIEGIVHMVLALEIQQYKRDLKNSKQPTGSLTLREMQEIKEISTYIKNYPERATTIEDLCKKTGVTSSKLQEGFKLMHNTTVNDFIRTERVKKSEELIKNSDLNISQIVYSVGFSSRSYFCKIFKQKYNCTPTEYKSRIKLAATA</sequence>
<dbReference type="Pfam" id="PF12833">
    <property type="entry name" value="HTH_18"/>
    <property type="match status" value="1"/>
</dbReference>
<feature type="domain" description="HTH araC/xylS-type" evidence="4">
    <location>
        <begin position="233"/>
        <end position="331"/>
    </location>
</feature>
<keyword evidence="3" id="KW-0804">Transcription</keyword>
<proteinExistence type="predicted"/>
<dbReference type="InterPro" id="IPR009057">
    <property type="entry name" value="Homeodomain-like_sf"/>
</dbReference>
<organism evidence="5 6">
    <name type="scientific">Tenacibaculum mesophilum</name>
    <dbReference type="NCBI Taxonomy" id="104268"/>
    <lineage>
        <taxon>Bacteria</taxon>
        <taxon>Pseudomonadati</taxon>
        <taxon>Bacteroidota</taxon>
        <taxon>Flavobacteriia</taxon>
        <taxon>Flavobacteriales</taxon>
        <taxon>Flavobacteriaceae</taxon>
        <taxon>Tenacibaculum</taxon>
    </lineage>
</organism>
<evidence type="ECO:0000256" key="1">
    <source>
        <dbReference type="ARBA" id="ARBA00023015"/>
    </source>
</evidence>
<evidence type="ECO:0000313" key="6">
    <source>
        <dbReference type="Proteomes" id="UP001056837"/>
    </source>
</evidence>
<keyword evidence="1" id="KW-0805">Transcription regulation</keyword>
<dbReference type="GO" id="GO:0003700">
    <property type="term" value="F:DNA-binding transcription factor activity"/>
    <property type="evidence" value="ECO:0007669"/>
    <property type="project" value="InterPro"/>
</dbReference>
<dbReference type="InterPro" id="IPR053142">
    <property type="entry name" value="PchR_regulatory_protein"/>
</dbReference>
<dbReference type="SMART" id="SM00342">
    <property type="entry name" value="HTH_ARAC"/>
    <property type="match status" value="1"/>
</dbReference>
<accession>A0AAE9MS68</accession>
<evidence type="ECO:0000256" key="2">
    <source>
        <dbReference type="ARBA" id="ARBA00023125"/>
    </source>
</evidence>
<dbReference type="GO" id="GO:0043565">
    <property type="term" value="F:sequence-specific DNA binding"/>
    <property type="evidence" value="ECO:0007669"/>
    <property type="project" value="InterPro"/>
</dbReference>